<gene>
    <name evidence="3" type="ORF">SAMN05444414_11426</name>
</gene>
<evidence type="ECO:0000256" key="1">
    <source>
        <dbReference type="SAM" id="MobiDB-lite"/>
    </source>
</evidence>
<feature type="region of interest" description="Disordered" evidence="1">
    <location>
        <begin position="46"/>
        <end position="65"/>
    </location>
</feature>
<dbReference type="AlphaFoldDB" id="A0A1M7ALH9"/>
<dbReference type="Proteomes" id="UP000184191">
    <property type="component" value="Unassembled WGS sequence"/>
</dbReference>
<sequence length="65" mass="7335">METYSLLREFADSWMLLLLFAFFVGVVVWVFRPGSTKAYDDPAGIPFRHDDKPAAARREAGAKEA</sequence>
<dbReference type="InterPro" id="IPR008621">
    <property type="entry name" value="Cbb3-typ_cyt_oxidase_comp"/>
</dbReference>
<keyword evidence="2" id="KW-1133">Transmembrane helix</keyword>
<proteinExistence type="predicted"/>
<protein>
    <submittedName>
        <fullName evidence="3">Cytochrome c oxidase cbb3-type subunit 4</fullName>
    </submittedName>
</protein>
<keyword evidence="2" id="KW-0812">Transmembrane</keyword>
<evidence type="ECO:0000313" key="3">
    <source>
        <dbReference type="EMBL" id="SHL43642.1"/>
    </source>
</evidence>
<organism evidence="3 4">
    <name type="scientific">Roseovarius marisflavi</name>
    <dbReference type="NCBI Taxonomy" id="1054996"/>
    <lineage>
        <taxon>Bacteria</taxon>
        <taxon>Pseudomonadati</taxon>
        <taxon>Pseudomonadota</taxon>
        <taxon>Alphaproteobacteria</taxon>
        <taxon>Rhodobacterales</taxon>
        <taxon>Roseobacteraceae</taxon>
        <taxon>Roseovarius</taxon>
    </lineage>
</organism>
<dbReference type="CDD" id="cd01324">
    <property type="entry name" value="cbb3_Oxidase_CcoQ"/>
    <property type="match status" value="1"/>
</dbReference>
<evidence type="ECO:0000313" key="4">
    <source>
        <dbReference type="Proteomes" id="UP000184191"/>
    </source>
</evidence>
<dbReference type="STRING" id="1054996.SAMN05444414_11426"/>
<name>A0A1M7ALH9_9RHOB</name>
<accession>A0A1M7ALH9</accession>
<dbReference type="Pfam" id="PF05545">
    <property type="entry name" value="FixQ"/>
    <property type="match status" value="1"/>
</dbReference>
<keyword evidence="2" id="KW-0472">Membrane</keyword>
<keyword evidence="4" id="KW-1185">Reference proteome</keyword>
<feature type="transmembrane region" description="Helical" evidence="2">
    <location>
        <begin position="14"/>
        <end position="31"/>
    </location>
</feature>
<reference evidence="4" key="1">
    <citation type="submission" date="2016-11" db="EMBL/GenBank/DDBJ databases">
        <authorList>
            <person name="Varghese N."/>
            <person name="Submissions S."/>
        </authorList>
    </citation>
    <scope>NUCLEOTIDE SEQUENCE [LARGE SCALE GENOMIC DNA]</scope>
    <source>
        <strain evidence="4">DSM 29327</strain>
    </source>
</reference>
<dbReference type="RefSeq" id="WP_073198481.1">
    <property type="nucleotide sequence ID" value="NZ_FRBN01000014.1"/>
</dbReference>
<evidence type="ECO:0000256" key="2">
    <source>
        <dbReference type="SAM" id="Phobius"/>
    </source>
</evidence>
<dbReference type="EMBL" id="FRBN01000014">
    <property type="protein sequence ID" value="SHL43642.1"/>
    <property type="molecule type" value="Genomic_DNA"/>
</dbReference>
<feature type="compositionally biased region" description="Basic and acidic residues" evidence="1">
    <location>
        <begin position="47"/>
        <end position="65"/>
    </location>
</feature>